<feature type="transmembrane region" description="Helical" evidence="8">
    <location>
        <begin position="137"/>
        <end position="158"/>
    </location>
</feature>
<evidence type="ECO:0000256" key="3">
    <source>
        <dbReference type="ARBA" id="ARBA00022475"/>
    </source>
</evidence>
<evidence type="ECO:0000256" key="2">
    <source>
        <dbReference type="ARBA" id="ARBA00022448"/>
    </source>
</evidence>
<dbReference type="AlphaFoldDB" id="X0V423"/>
<evidence type="ECO:0000256" key="8">
    <source>
        <dbReference type="SAM" id="Phobius"/>
    </source>
</evidence>
<keyword evidence="3" id="KW-1003">Cell membrane</keyword>
<evidence type="ECO:0000256" key="1">
    <source>
        <dbReference type="ARBA" id="ARBA00004651"/>
    </source>
</evidence>
<sequence>VGSKAINSAQLPDCFKIFGAKDVLILTKANGINYGLSIFTLIFIAVALLTWFFLKHTMLGRGIYAIGGDMNAAERSGFNIAKIQFFIYCYVGFLAGIAGVLHISLIRYSNPTYIVGTELSVIAAVVLGGTRITGGSGTIIGTIMGVAMVTILNNSLILVGLSSYWQNFFVGLIIVISVSFTSYQSKRGIGSIILNRN</sequence>
<accession>X0V423</accession>
<keyword evidence="4" id="KW-0997">Cell inner membrane</keyword>
<evidence type="ECO:0000256" key="6">
    <source>
        <dbReference type="ARBA" id="ARBA00022989"/>
    </source>
</evidence>
<evidence type="ECO:0000256" key="5">
    <source>
        <dbReference type="ARBA" id="ARBA00022692"/>
    </source>
</evidence>
<reference evidence="9" key="1">
    <citation type="journal article" date="2014" name="Front. Microbiol.">
        <title>High frequency of phylogenetically diverse reductive dehalogenase-homologous genes in deep subseafloor sedimentary metagenomes.</title>
        <authorList>
            <person name="Kawai M."/>
            <person name="Futagami T."/>
            <person name="Toyoda A."/>
            <person name="Takaki Y."/>
            <person name="Nishi S."/>
            <person name="Hori S."/>
            <person name="Arai W."/>
            <person name="Tsubouchi T."/>
            <person name="Morono Y."/>
            <person name="Uchiyama I."/>
            <person name="Ito T."/>
            <person name="Fujiyama A."/>
            <person name="Inagaki F."/>
            <person name="Takami H."/>
        </authorList>
    </citation>
    <scope>NUCLEOTIDE SEQUENCE</scope>
    <source>
        <strain evidence="9">Expedition CK06-06</strain>
    </source>
</reference>
<dbReference type="CDD" id="cd06579">
    <property type="entry name" value="TM_PBP1_transp_AraH_like"/>
    <property type="match status" value="1"/>
</dbReference>
<comment type="caution">
    <text evidence="9">The sequence shown here is derived from an EMBL/GenBank/DDBJ whole genome shotgun (WGS) entry which is preliminary data.</text>
</comment>
<evidence type="ECO:0000256" key="4">
    <source>
        <dbReference type="ARBA" id="ARBA00022519"/>
    </source>
</evidence>
<keyword evidence="5 8" id="KW-0812">Transmembrane</keyword>
<dbReference type="GO" id="GO:0005886">
    <property type="term" value="C:plasma membrane"/>
    <property type="evidence" value="ECO:0007669"/>
    <property type="project" value="UniProtKB-SubCell"/>
</dbReference>
<feature type="non-terminal residue" evidence="9">
    <location>
        <position position="1"/>
    </location>
</feature>
<keyword evidence="2" id="KW-0813">Transport</keyword>
<keyword evidence="6 8" id="KW-1133">Transmembrane helix</keyword>
<protein>
    <recommendedName>
        <fullName evidence="10">ABC transporter permease</fullName>
    </recommendedName>
</protein>
<feature type="transmembrane region" description="Helical" evidence="8">
    <location>
        <begin position="164"/>
        <end position="183"/>
    </location>
</feature>
<feature type="transmembrane region" description="Helical" evidence="8">
    <location>
        <begin position="34"/>
        <end position="54"/>
    </location>
</feature>
<feature type="transmembrane region" description="Helical" evidence="8">
    <location>
        <begin position="112"/>
        <end position="130"/>
    </location>
</feature>
<dbReference type="GO" id="GO:0022857">
    <property type="term" value="F:transmembrane transporter activity"/>
    <property type="evidence" value="ECO:0007669"/>
    <property type="project" value="InterPro"/>
</dbReference>
<gene>
    <name evidence="9" type="ORF">S01H1_21511</name>
</gene>
<evidence type="ECO:0000256" key="7">
    <source>
        <dbReference type="ARBA" id="ARBA00023136"/>
    </source>
</evidence>
<evidence type="ECO:0008006" key="10">
    <source>
        <dbReference type="Google" id="ProtNLM"/>
    </source>
</evidence>
<dbReference type="InterPro" id="IPR001851">
    <property type="entry name" value="ABC_transp_permease"/>
</dbReference>
<proteinExistence type="predicted"/>
<keyword evidence="7 8" id="KW-0472">Membrane</keyword>
<dbReference type="Pfam" id="PF02653">
    <property type="entry name" value="BPD_transp_2"/>
    <property type="match status" value="1"/>
</dbReference>
<feature type="transmembrane region" description="Helical" evidence="8">
    <location>
        <begin position="85"/>
        <end position="106"/>
    </location>
</feature>
<dbReference type="EMBL" id="BARS01011939">
    <property type="protein sequence ID" value="GAF95390.1"/>
    <property type="molecule type" value="Genomic_DNA"/>
</dbReference>
<comment type="subcellular location">
    <subcellularLocation>
        <location evidence="1">Cell membrane</location>
        <topology evidence="1">Multi-pass membrane protein</topology>
    </subcellularLocation>
</comment>
<name>X0V423_9ZZZZ</name>
<evidence type="ECO:0000313" key="9">
    <source>
        <dbReference type="EMBL" id="GAF95390.1"/>
    </source>
</evidence>
<dbReference type="PANTHER" id="PTHR32196">
    <property type="entry name" value="ABC TRANSPORTER PERMEASE PROTEIN YPHD-RELATED-RELATED"/>
    <property type="match status" value="1"/>
</dbReference>
<organism evidence="9">
    <name type="scientific">marine sediment metagenome</name>
    <dbReference type="NCBI Taxonomy" id="412755"/>
    <lineage>
        <taxon>unclassified sequences</taxon>
        <taxon>metagenomes</taxon>
        <taxon>ecological metagenomes</taxon>
    </lineage>
</organism>
<dbReference type="PANTHER" id="PTHR32196:SF21">
    <property type="entry name" value="ABC TRANSPORTER PERMEASE PROTEIN YPHD-RELATED"/>
    <property type="match status" value="1"/>
</dbReference>